<reference evidence="1" key="2">
    <citation type="journal article" date="2015" name="Fish Shellfish Immunol.">
        <title>Early steps in the European eel (Anguilla anguilla)-Vibrio vulnificus interaction in the gills: Role of the RtxA13 toxin.</title>
        <authorList>
            <person name="Callol A."/>
            <person name="Pajuelo D."/>
            <person name="Ebbesson L."/>
            <person name="Teles M."/>
            <person name="MacKenzie S."/>
            <person name="Amaro C."/>
        </authorList>
    </citation>
    <scope>NUCLEOTIDE SEQUENCE</scope>
</reference>
<reference evidence="1" key="1">
    <citation type="submission" date="2014-11" db="EMBL/GenBank/DDBJ databases">
        <authorList>
            <person name="Amaro Gonzalez C."/>
        </authorList>
    </citation>
    <scope>NUCLEOTIDE SEQUENCE</scope>
</reference>
<dbReference type="AlphaFoldDB" id="A0A0E9UMT6"/>
<evidence type="ECO:0000313" key="1">
    <source>
        <dbReference type="EMBL" id="JAH67112.1"/>
    </source>
</evidence>
<protein>
    <submittedName>
        <fullName evidence="1">Uncharacterized protein</fullName>
    </submittedName>
</protein>
<sequence>MDTMHAKHKKWHRNYALCKK</sequence>
<organism evidence="1">
    <name type="scientific">Anguilla anguilla</name>
    <name type="common">European freshwater eel</name>
    <name type="synonym">Muraena anguilla</name>
    <dbReference type="NCBI Taxonomy" id="7936"/>
    <lineage>
        <taxon>Eukaryota</taxon>
        <taxon>Metazoa</taxon>
        <taxon>Chordata</taxon>
        <taxon>Craniata</taxon>
        <taxon>Vertebrata</taxon>
        <taxon>Euteleostomi</taxon>
        <taxon>Actinopterygii</taxon>
        <taxon>Neopterygii</taxon>
        <taxon>Teleostei</taxon>
        <taxon>Anguilliformes</taxon>
        <taxon>Anguillidae</taxon>
        <taxon>Anguilla</taxon>
    </lineage>
</organism>
<name>A0A0E9UMT6_ANGAN</name>
<proteinExistence type="predicted"/>
<dbReference type="EMBL" id="GBXM01041465">
    <property type="protein sequence ID" value="JAH67112.1"/>
    <property type="molecule type" value="Transcribed_RNA"/>
</dbReference>
<accession>A0A0E9UMT6</accession>